<evidence type="ECO:0000256" key="8">
    <source>
        <dbReference type="ARBA" id="ARBA00022786"/>
    </source>
</evidence>
<organism evidence="14 15">
    <name type="scientific">Amycolatopsis marina</name>
    <dbReference type="NCBI Taxonomy" id="490629"/>
    <lineage>
        <taxon>Bacteria</taxon>
        <taxon>Bacillati</taxon>
        <taxon>Actinomycetota</taxon>
        <taxon>Actinomycetes</taxon>
        <taxon>Pseudonocardiales</taxon>
        <taxon>Pseudonocardiaceae</taxon>
        <taxon>Amycolatopsis</taxon>
    </lineage>
</organism>
<evidence type="ECO:0000256" key="1">
    <source>
        <dbReference type="ARBA" id="ARBA00000900"/>
    </source>
</evidence>
<dbReference type="GO" id="GO:0016567">
    <property type="term" value="P:protein ubiquitination"/>
    <property type="evidence" value="ECO:0007669"/>
    <property type="project" value="InterPro"/>
</dbReference>
<keyword evidence="4" id="KW-0808">Transferase</keyword>
<evidence type="ECO:0000256" key="3">
    <source>
        <dbReference type="ARBA" id="ARBA00012483"/>
    </source>
</evidence>
<dbReference type="AlphaFoldDB" id="A0A1I1A284"/>
<dbReference type="OrthoDB" id="3469619at2"/>
<dbReference type="STRING" id="490629.SAMN05216266_108123"/>
<reference evidence="15" key="1">
    <citation type="submission" date="2016-10" db="EMBL/GenBank/DDBJ databases">
        <authorList>
            <person name="Varghese N."/>
            <person name="Submissions S."/>
        </authorList>
    </citation>
    <scope>NUCLEOTIDE SEQUENCE [LARGE SCALE GENOMIC DNA]</scope>
    <source>
        <strain evidence="15">CGMCC 4.3568</strain>
    </source>
</reference>
<evidence type="ECO:0000256" key="5">
    <source>
        <dbReference type="ARBA" id="ARBA00022692"/>
    </source>
</evidence>
<comment type="subcellular location">
    <subcellularLocation>
        <location evidence="2">Membrane</location>
        <topology evidence="2">Multi-pass membrane protein</topology>
    </subcellularLocation>
</comment>
<evidence type="ECO:0000256" key="4">
    <source>
        <dbReference type="ARBA" id="ARBA00022679"/>
    </source>
</evidence>
<evidence type="ECO:0000256" key="10">
    <source>
        <dbReference type="ARBA" id="ARBA00022989"/>
    </source>
</evidence>
<evidence type="ECO:0000256" key="7">
    <source>
        <dbReference type="ARBA" id="ARBA00022771"/>
    </source>
</evidence>
<evidence type="ECO:0000313" key="14">
    <source>
        <dbReference type="EMBL" id="SFB32104.1"/>
    </source>
</evidence>
<evidence type="ECO:0000256" key="6">
    <source>
        <dbReference type="ARBA" id="ARBA00022723"/>
    </source>
</evidence>
<keyword evidence="11 12" id="KW-0472">Membrane</keyword>
<evidence type="ECO:0000256" key="12">
    <source>
        <dbReference type="SAM" id="Phobius"/>
    </source>
</evidence>
<keyword evidence="10 12" id="KW-1133">Transmembrane helix</keyword>
<gene>
    <name evidence="14" type="ORF">SAMN05216266_108123</name>
</gene>
<keyword evidence="14" id="KW-0436">Ligase</keyword>
<keyword evidence="15" id="KW-1185">Reference proteome</keyword>
<dbReference type="Pfam" id="PF12483">
    <property type="entry name" value="GIDE"/>
    <property type="match status" value="1"/>
</dbReference>
<dbReference type="RefSeq" id="WP_091673845.1">
    <property type="nucleotide sequence ID" value="NZ_FOKG01000008.1"/>
</dbReference>
<evidence type="ECO:0000256" key="2">
    <source>
        <dbReference type="ARBA" id="ARBA00004141"/>
    </source>
</evidence>
<proteinExistence type="predicted"/>
<dbReference type="GO" id="GO:0016874">
    <property type="term" value="F:ligase activity"/>
    <property type="evidence" value="ECO:0007669"/>
    <property type="project" value="UniProtKB-KW"/>
</dbReference>
<protein>
    <recommendedName>
        <fullName evidence="3">RING-type E3 ubiquitin transferase</fullName>
        <ecNumber evidence="3">2.3.2.27</ecNumber>
    </recommendedName>
</protein>
<feature type="transmembrane region" description="Helical" evidence="12">
    <location>
        <begin position="240"/>
        <end position="261"/>
    </location>
</feature>
<dbReference type="GO" id="GO:0016020">
    <property type="term" value="C:membrane"/>
    <property type="evidence" value="ECO:0007669"/>
    <property type="project" value="UniProtKB-SubCell"/>
</dbReference>
<keyword evidence="9" id="KW-0862">Zinc</keyword>
<dbReference type="Proteomes" id="UP000243799">
    <property type="component" value="Unassembled WGS sequence"/>
</dbReference>
<name>A0A1I1A284_9PSEU</name>
<evidence type="ECO:0000256" key="9">
    <source>
        <dbReference type="ARBA" id="ARBA00022833"/>
    </source>
</evidence>
<sequence>MWILIGLLLIAAGVGGFFYMQHTKRELHAMIGTDTLTIPQLEDLRRISDDLGARGGFRKVAEVVGTAHPRPEGALVSEVSKSECVWYRYRIDRQYEHVEYRDGRRYRSKRTEKVVEHTSAEGYALIDEQGRTIGVDPNGTNPDGVEQSVNRFEPHHGGGGHSELFGIRLPAVLGGGRDSTLGYEYKEWLIRPGRRMYILGEVHDKIGPLVIGKPEQGGHFLISTRTEDELRADRVQRHKFLAVGVIVAVVGGIAAVIGGLVS</sequence>
<keyword evidence="8" id="KW-0833">Ubl conjugation pathway</keyword>
<dbReference type="InterPro" id="IPR022170">
    <property type="entry name" value="MUL1-like"/>
</dbReference>
<dbReference type="GO" id="GO:0008270">
    <property type="term" value="F:zinc ion binding"/>
    <property type="evidence" value="ECO:0007669"/>
    <property type="project" value="UniProtKB-KW"/>
</dbReference>
<evidence type="ECO:0000313" key="15">
    <source>
        <dbReference type="Proteomes" id="UP000243799"/>
    </source>
</evidence>
<accession>A0A1I1A284</accession>
<feature type="domain" description="E3 Ubiquitin ligase MUL1-like" evidence="13">
    <location>
        <begin position="96"/>
        <end position="255"/>
    </location>
</feature>
<dbReference type="EMBL" id="FOKG01000008">
    <property type="protein sequence ID" value="SFB32104.1"/>
    <property type="molecule type" value="Genomic_DNA"/>
</dbReference>
<dbReference type="EC" id="2.3.2.27" evidence="3"/>
<evidence type="ECO:0000259" key="13">
    <source>
        <dbReference type="Pfam" id="PF12483"/>
    </source>
</evidence>
<comment type="catalytic activity">
    <reaction evidence="1">
        <text>S-ubiquitinyl-[E2 ubiquitin-conjugating enzyme]-L-cysteine + [acceptor protein]-L-lysine = [E2 ubiquitin-conjugating enzyme]-L-cysteine + N(6)-ubiquitinyl-[acceptor protein]-L-lysine.</text>
        <dbReference type="EC" id="2.3.2.27"/>
    </reaction>
</comment>
<dbReference type="GO" id="GO:0061630">
    <property type="term" value="F:ubiquitin protein ligase activity"/>
    <property type="evidence" value="ECO:0007669"/>
    <property type="project" value="UniProtKB-EC"/>
</dbReference>
<keyword evidence="5 12" id="KW-0812">Transmembrane</keyword>
<evidence type="ECO:0000256" key="11">
    <source>
        <dbReference type="ARBA" id="ARBA00023136"/>
    </source>
</evidence>
<keyword evidence="7" id="KW-0863">Zinc-finger</keyword>
<keyword evidence="6" id="KW-0479">Metal-binding</keyword>